<dbReference type="PANTHER" id="PTHR11164:SF0">
    <property type="entry name" value="GLUTAMATE--CYSTEINE LIGASE CATALYTIC SUBUNIT"/>
    <property type="match status" value="1"/>
</dbReference>
<dbReference type="PANTHER" id="PTHR11164">
    <property type="entry name" value="GLUTAMATE CYSTEINE LIGASE"/>
    <property type="match status" value="1"/>
</dbReference>
<dbReference type="GO" id="GO:0006750">
    <property type="term" value="P:glutathione biosynthetic process"/>
    <property type="evidence" value="ECO:0007669"/>
    <property type="project" value="UniProtKB-UniPathway"/>
</dbReference>
<dbReference type="EMBL" id="HBGO01027088">
    <property type="protein sequence ID" value="CAD9350616.1"/>
    <property type="molecule type" value="Transcribed_RNA"/>
</dbReference>
<keyword evidence="6" id="KW-0547">Nucleotide-binding</keyword>
<dbReference type="AlphaFoldDB" id="A0A7S1ZWD3"/>
<feature type="signal peptide" evidence="11">
    <location>
        <begin position="1"/>
        <end position="31"/>
    </location>
</feature>
<evidence type="ECO:0000256" key="5">
    <source>
        <dbReference type="ARBA" id="ARBA00022684"/>
    </source>
</evidence>
<gene>
    <name evidence="12" type="ORF">OSIN01602_LOCUS15574</name>
</gene>
<dbReference type="UniPathway" id="UPA00142">
    <property type="reaction ID" value="UER00209"/>
</dbReference>
<evidence type="ECO:0000256" key="4">
    <source>
        <dbReference type="ARBA" id="ARBA00022598"/>
    </source>
</evidence>
<feature type="region of interest" description="Disordered" evidence="10">
    <location>
        <begin position="656"/>
        <end position="677"/>
    </location>
</feature>
<dbReference type="GO" id="GO:0004357">
    <property type="term" value="F:glutamate-cysteine ligase activity"/>
    <property type="evidence" value="ECO:0007669"/>
    <property type="project" value="UniProtKB-EC"/>
</dbReference>
<comment type="similarity">
    <text evidence="2">Belongs to the glutamate--cysteine ligase type 3 family.</text>
</comment>
<sequence>MLTHKTATAPPNHFLVALLLLGYIFSETCEAFSLKMGLLKVGTPMPWEKSKKHNKYIRSAGVRQFISTYNRVKDLKGDELLWGDEIEYGIFKLDAKGKKIRLSLRAKEVMDQLNEKEKSHSHRVEGCNWVPEYGAWMVEATPNRPYTGFTHDLLRVERNMRLRRKRILTVLLEDEIAPTVSTFPLLGSLGDDGTVPPTSVGGPKTLSDYIGDGIINPHPRFGTLTANIRQRRGERVSIRVPLFRDVNTPEYGDFLAVAPDTGGCCGGNTLQLWRYGKGDASREKYGDNFVVVGCATSNQDDEFDESNGGPVTLQKWLVDVQCEGCRGLFYRSAPNVIVPDADWPRNGDIVVGSEIPDIPGWIRLQNGYYLPMTSDDGKIKFLHKVSKRAHSSNPEKVTLGSSTPLFRSASGAVDPNKGGDVVMLKSLLEDSPLNFESSGSGTTAVKTKEAEDTENKDGLENVRAAIHMDAMAFGMGCCCLQITFQAKDLDESRFIYDQLAVMAPIMMALTASTPVLKGRLADTDCRWGIISESVDDRTVAERGKQDGVEPQTELAGKGQRYINKSRYDCISAYIYQGVDEITDSKTGMANRVLNMYNDIHIPIDEESYQLLRKAGIDPALSQHIAHLFIRDPLVVFEGAVEEVDDETQTEHFESIQSTNWQSVRWKPPPPRNDPNDPHVGWRTEFRSMEIQLTDFENAAFTVFTVLLTRVILTFDLNLYIPLSRVDANMQRAHSRNAAAKGKFFFRRHMAPLEEGDDGYGVRYTSMFARAVNGDAVSTKPSGHDDEDIDENGVSKQRRQAPFAPGRYEENSFEEMTMAEIMTGKGDYFPGLIPLVQAYLDHINCDSISRQRIDQYLDFIQRRATGELVTPASWIRNFIRSHKSYQGDSVVSDEIAHDLMVACKEIGEGTRHVPEILGDIRIDPITTAGAYDVKLESRRIRNEHLLGVLRRYTNRKSFSSHSGVA</sequence>
<evidence type="ECO:0000256" key="1">
    <source>
        <dbReference type="ARBA" id="ARBA00005006"/>
    </source>
</evidence>
<feature type="chain" id="PRO_5031243024" description="glutamate--cysteine ligase" evidence="11">
    <location>
        <begin position="32"/>
        <end position="964"/>
    </location>
</feature>
<evidence type="ECO:0000256" key="11">
    <source>
        <dbReference type="SAM" id="SignalP"/>
    </source>
</evidence>
<dbReference type="Pfam" id="PF03074">
    <property type="entry name" value="GCS"/>
    <property type="match status" value="1"/>
</dbReference>
<comment type="pathway">
    <text evidence="1">Sulfur metabolism; glutathione biosynthesis; glutathione from L-cysteine and L-glutamate: step 1/2.</text>
</comment>
<organism evidence="12">
    <name type="scientific">Trieres chinensis</name>
    <name type="common">Marine centric diatom</name>
    <name type="synonym">Odontella sinensis</name>
    <dbReference type="NCBI Taxonomy" id="1514140"/>
    <lineage>
        <taxon>Eukaryota</taxon>
        <taxon>Sar</taxon>
        <taxon>Stramenopiles</taxon>
        <taxon>Ochrophyta</taxon>
        <taxon>Bacillariophyta</taxon>
        <taxon>Mediophyceae</taxon>
        <taxon>Biddulphiophycidae</taxon>
        <taxon>Eupodiscales</taxon>
        <taxon>Parodontellaceae</taxon>
        <taxon>Trieres</taxon>
    </lineage>
</organism>
<dbReference type="Gene3D" id="3.30.590.50">
    <property type="match status" value="3"/>
</dbReference>
<dbReference type="InterPro" id="IPR004308">
    <property type="entry name" value="GCS"/>
</dbReference>
<keyword evidence="7" id="KW-0067">ATP-binding</keyword>
<proteinExistence type="inferred from homology"/>
<evidence type="ECO:0000313" key="12">
    <source>
        <dbReference type="EMBL" id="CAD9350616.1"/>
    </source>
</evidence>
<dbReference type="InterPro" id="IPR014746">
    <property type="entry name" value="Gln_synth/guanido_kin_cat_dom"/>
</dbReference>
<dbReference type="Gene3D" id="1.10.8.960">
    <property type="match status" value="1"/>
</dbReference>
<feature type="compositionally biased region" description="Polar residues" evidence="10">
    <location>
        <begin position="434"/>
        <end position="445"/>
    </location>
</feature>
<dbReference type="SUPFAM" id="SSF55931">
    <property type="entry name" value="Glutamine synthetase/guanido kinase"/>
    <property type="match status" value="1"/>
</dbReference>
<accession>A0A7S1ZWD3</accession>
<keyword evidence="4" id="KW-0436">Ligase</keyword>
<name>A0A7S1ZWD3_TRICV</name>
<protein>
    <recommendedName>
        <fullName evidence="3">glutamate--cysteine ligase</fullName>
        <ecNumber evidence="3">6.3.2.2</ecNumber>
    </recommendedName>
    <alternativeName>
        <fullName evidence="9">Gamma-ECS</fullName>
    </alternativeName>
    <alternativeName>
        <fullName evidence="8">Gamma-glutamylcysteine synthetase</fullName>
    </alternativeName>
</protein>
<evidence type="ECO:0000256" key="3">
    <source>
        <dbReference type="ARBA" id="ARBA00012220"/>
    </source>
</evidence>
<reference evidence="12" key="1">
    <citation type="submission" date="2021-01" db="EMBL/GenBank/DDBJ databases">
        <authorList>
            <person name="Corre E."/>
            <person name="Pelletier E."/>
            <person name="Niang G."/>
            <person name="Scheremetjew M."/>
            <person name="Finn R."/>
            <person name="Kale V."/>
            <person name="Holt S."/>
            <person name="Cochrane G."/>
            <person name="Meng A."/>
            <person name="Brown T."/>
            <person name="Cohen L."/>
        </authorList>
    </citation>
    <scope>NUCLEOTIDE SEQUENCE</scope>
    <source>
        <strain evidence="12">Grunow 1884</strain>
    </source>
</reference>
<feature type="region of interest" description="Disordered" evidence="10">
    <location>
        <begin position="774"/>
        <end position="802"/>
    </location>
</feature>
<feature type="compositionally biased region" description="Basic and acidic residues" evidence="10">
    <location>
        <begin position="446"/>
        <end position="455"/>
    </location>
</feature>
<dbReference type="GO" id="GO:0005524">
    <property type="term" value="F:ATP binding"/>
    <property type="evidence" value="ECO:0007669"/>
    <property type="project" value="UniProtKB-KW"/>
</dbReference>
<evidence type="ECO:0000256" key="8">
    <source>
        <dbReference type="ARBA" id="ARBA00030585"/>
    </source>
</evidence>
<evidence type="ECO:0000256" key="9">
    <source>
        <dbReference type="ARBA" id="ARBA00032122"/>
    </source>
</evidence>
<evidence type="ECO:0000256" key="7">
    <source>
        <dbReference type="ARBA" id="ARBA00022840"/>
    </source>
</evidence>
<keyword evidence="11" id="KW-0732">Signal</keyword>
<feature type="region of interest" description="Disordered" evidence="10">
    <location>
        <begin position="434"/>
        <end position="455"/>
    </location>
</feature>
<evidence type="ECO:0000256" key="2">
    <source>
        <dbReference type="ARBA" id="ARBA00008100"/>
    </source>
</evidence>
<evidence type="ECO:0000256" key="10">
    <source>
        <dbReference type="SAM" id="MobiDB-lite"/>
    </source>
</evidence>
<dbReference type="EC" id="6.3.2.2" evidence="3"/>
<evidence type="ECO:0000256" key="6">
    <source>
        <dbReference type="ARBA" id="ARBA00022741"/>
    </source>
</evidence>
<keyword evidence="5" id="KW-0317">Glutathione biosynthesis</keyword>